<evidence type="ECO:0000313" key="2">
    <source>
        <dbReference type="EMBL" id="GFH14913.1"/>
    </source>
</evidence>
<proteinExistence type="predicted"/>
<gene>
    <name evidence="2" type="ORF">HaLaN_11050</name>
</gene>
<comment type="caution">
    <text evidence="2">The sequence shown here is derived from an EMBL/GenBank/DDBJ whole genome shotgun (WGS) entry which is preliminary data.</text>
</comment>
<dbReference type="EMBL" id="BLLF01000782">
    <property type="protein sequence ID" value="GFH14913.1"/>
    <property type="molecule type" value="Genomic_DNA"/>
</dbReference>
<sequence>MERRRQQPSLQGPGVGAAAAPLSRPPSTAQGPPPALATWLASAAPRPVISAGAVLEGGRGQGWGIFSGVPGPDFDLPEGSDILLAAPLDLTLLAAHSGPDEGIRNIAACAPAYDAAPATGTRNGNPIADCFGITAYNSGSDS</sequence>
<organism evidence="2 3">
    <name type="scientific">Haematococcus lacustris</name>
    <name type="common">Green alga</name>
    <name type="synonym">Haematococcus pluvialis</name>
    <dbReference type="NCBI Taxonomy" id="44745"/>
    <lineage>
        <taxon>Eukaryota</taxon>
        <taxon>Viridiplantae</taxon>
        <taxon>Chlorophyta</taxon>
        <taxon>core chlorophytes</taxon>
        <taxon>Chlorophyceae</taxon>
        <taxon>CS clade</taxon>
        <taxon>Chlamydomonadales</taxon>
        <taxon>Haematococcaceae</taxon>
        <taxon>Haematococcus</taxon>
    </lineage>
</organism>
<accession>A0A699YXD0</accession>
<dbReference type="AlphaFoldDB" id="A0A699YXD0"/>
<dbReference type="Proteomes" id="UP000485058">
    <property type="component" value="Unassembled WGS sequence"/>
</dbReference>
<evidence type="ECO:0000313" key="3">
    <source>
        <dbReference type="Proteomes" id="UP000485058"/>
    </source>
</evidence>
<reference evidence="2 3" key="1">
    <citation type="submission" date="2020-02" db="EMBL/GenBank/DDBJ databases">
        <title>Draft genome sequence of Haematococcus lacustris strain NIES-144.</title>
        <authorList>
            <person name="Morimoto D."/>
            <person name="Nakagawa S."/>
            <person name="Yoshida T."/>
            <person name="Sawayama S."/>
        </authorList>
    </citation>
    <scope>NUCLEOTIDE SEQUENCE [LARGE SCALE GENOMIC DNA]</scope>
    <source>
        <strain evidence="2 3">NIES-144</strain>
    </source>
</reference>
<keyword evidence="3" id="KW-1185">Reference proteome</keyword>
<evidence type="ECO:0000256" key="1">
    <source>
        <dbReference type="SAM" id="MobiDB-lite"/>
    </source>
</evidence>
<name>A0A699YXD0_HAELA</name>
<protein>
    <submittedName>
        <fullName evidence="2">Uncharacterized protein</fullName>
    </submittedName>
</protein>
<feature type="region of interest" description="Disordered" evidence="1">
    <location>
        <begin position="1"/>
        <end position="35"/>
    </location>
</feature>